<organism evidence="1 2">
    <name type="scientific">Linum trigynum</name>
    <dbReference type="NCBI Taxonomy" id="586398"/>
    <lineage>
        <taxon>Eukaryota</taxon>
        <taxon>Viridiplantae</taxon>
        <taxon>Streptophyta</taxon>
        <taxon>Embryophyta</taxon>
        <taxon>Tracheophyta</taxon>
        <taxon>Spermatophyta</taxon>
        <taxon>Magnoliopsida</taxon>
        <taxon>eudicotyledons</taxon>
        <taxon>Gunneridae</taxon>
        <taxon>Pentapetalae</taxon>
        <taxon>rosids</taxon>
        <taxon>fabids</taxon>
        <taxon>Malpighiales</taxon>
        <taxon>Linaceae</taxon>
        <taxon>Linum</taxon>
    </lineage>
</organism>
<sequence length="72" mass="8419">MKSRRSYLHARILEHVSAAIKGGVPQLDTYLPPLSISKLIRQTTCRNWVRWVPDGRWLFELSLEQSIPFHSM</sequence>
<reference evidence="1 2" key="1">
    <citation type="submission" date="2024-04" db="EMBL/GenBank/DDBJ databases">
        <authorList>
            <person name="Fracassetti M."/>
        </authorList>
    </citation>
    <scope>NUCLEOTIDE SEQUENCE [LARGE SCALE GENOMIC DNA]</scope>
</reference>
<keyword evidence="2" id="KW-1185">Reference proteome</keyword>
<accession>A0AAV2G556</accession>
<dbReference type="Proteomes" id="UP001497516">
    <property type="component" value="Chromosome 8"/>
</dbReference>
<evidence type="ECO:0000313" key="2">
    <source>
        <dbReference type="Proteomes" id="UP001497516"/>
    </source>
</evidence>
<evidence type="ECO:0000313" key="1">
    <source>
        <dbReference type="EMBL" id="CAL1405013.1"/>
    </source>
</evidence>
<name>A0AAV2G556_9ROSI</name>
<gene>
    <name evidence="1" type="ORF">LTRI10_LOCUS44824</name>
</gene>
<protein>
    <submittedName>
        <fullName evidence="1">Uncharacterized protein</fullName>
    </submittedName>
</protein>
<dbReference type="AlphaFoldDB" id="A0AAV2G556"/>
<dbReference type="EMBL" id="OZ034821">
    <property type="protein sequence ID" value="CAL1405013.1"/>
    <property type="molecule type" value="Genomic_DNA"/>
</dbReference>
<proteinExistence type="predicted"/>